<proteinExistence type="predicted"/>
<dbReference type="EMBL" id="CACVAY010000043">
    <property type="protein sequence ID" value="CAA6810371.1"/>
    <property type="molecule type" value="Genomic_DNA"/>
</dbReference>
<protein>
    <recommendedName>
        <fullName evidence="3">Histidine kinase</fullName>
    </recommendedName>
</protein>
<dbReference type="AlphaFoldDB" id="A0A6S6ST70"/>
<feature type="signal peptide" evidence="1">
    <location>
        <begin position="1"/>
        <end position="28"/>
    </location>
</feature>
<name>A0A6S6ST70_9GAMM</name>
<dbReference type="NCBIfam" id="TIGR02001">
    <property type="entry name" value="gcw_chp"/>
    <property type="match status" value="1"/>
</dbReference>
<accession>A0A6S6ST70</accession>
<reference evidence="2" key="1">
    <citation type="submission" date="2020-01" db="EMBL/GenBank/DDBJ databases">
        <authorList>
            <person name="Meier V. D."/>
            <person name="Meier V D."/>
        </authorList>
    </citation>
    <scope>NUCLEOTIDE SEQUENCE</scope>
    <source>
        <strain evidence="2">HLG_WM_MAG_07</strain>
    </source>
</reference>
<gene>
    <name evidence="2" type="ORF">HELGO_WM35443</name>
</gene>
<dbReference type="InterPro" id="IPR010239">
    <property type="entry name" value="CHP02001"/>
</dbReference>
<dbReference type="Pfam" id="PF09694">
    <property type="entry name" value="Gcw_chp"/>
    <property type="match status" value="1"/>
</dbReference>
<evidence type="ECO:0000313" key="2">
    <source>
        <dbReference type="EMBL" id="CAA6810371.1"/>
    </source>
</evidence>
<feature type="chain" id="PRO_5028163766" description="Histidine kinase" evidence="1">
    <location>
        <begin position="29"/>
        <end position="222"/>
    </location>
</feature>
<evidence type="ECO:0008006" key="3">
    <source>
        <dbReference type="Google" id="ProtNLM"/>
    </source>
</evidence>
<evidence type="ECO:0000256" key="1">
    <source>
        <dbReference type="SAM" id="SignalP"/>
    </source>
</evidence>
<keyword evidence="1" id="KW-0732">Signal</keyword>
<sequence>MKNSKKILTAAIGAALLSTATIIPTASAEVAASVTVANKYLWRGLDLGAGDAAVSGDLTVSNASGAYAGIWGSSGDAALGSEYDLYAGWGGKVGAIDLDVSVWSYNYPSSDIDPGEATDLVVSVGANGFNGTLYEAVQGDDDNDYRYVTLGYEMGKYSGMLGIHDFENTDGNPTHLQLGYNYNDNVSFAVSSFVSDDDSAAGIAAGADSDPQFLVSYSLDIK</sequence>
<organism evidence="2">
    <name type="scientific">uncultured Thiotrichaceae bacterium</name>
    <dbReference type="NCBI Taxonomy" id="298394"/>
    <lineage>
        <taxon>Bacteria</taxon>
        <taxon>Pseudomonadati</taxon>
        <taxon>Pseudomonadota</taxon>
        <taxon>Gammaproteobacteria</taxon>
        <taxon>Thiotrichales</taxon>
        <taxon>Thiotrichaceae</taxon>
        <taxon>environmental samples</taxon>
    </lineage>
</organism>